<name>A0A6F9DI30_9ASCI</name>
<protein>
    <submittedName>
        <fullName evidence="10">Uncharacterized protein LOC101243083</fullName>
    </submittedName>
</protein>
<keyword evidence="5" id="KW-0479">Metal-binding</keyword>
<dbReference type="GO" id="GO:0046872">
    <property type="term" value="F:metal ion binding"/>
    <property type="evidence" value="ECO:0007669"/>
    <property type="project" value="UniProtKB-KW"/>
</dbReference>
<dbReference type="GO" id="GO:0004518">
    <property type="term" value="F:nuclease activity"/>
    <property type="evidence" value="ECO:0007669"/>
    <property type="project" value="UniProtKB-KW"/>
</dbReference>
<dbReference type="InterPro" id="IPR045249">
    <property type="entry name" value="HARBI1-like"/>
</dbReference>
<dbReference type="GO" id="GO:0005634">
    <property type="term" value="C:nucleus"/>
    <property type="evidence" value="ECO:0007669"/>
    <property type="project" value="UniProtKB-SubCell"/>
</dbReference>
<dbReference type="InterPro" id="IPR058353">
    <property type="entry name" value="DUF8040"/>
</dbReference>
<comment type="similarity">
    <text evidence="3">Belongs to the HARBI1 family.</text>
</comment>
<keyword evidence="4" id="KW-0540">Nuclease</keyword>
<feature type="domain" description="DDE Tnp4" evidence="8">
    <location>
        <begin position="185"/>
        <end position="349"/>
    </location>
</feature>
<evidence type="ECO:0000256" key="6">
    <source>
        <dbReference type="ARBA" id="ARBA00022801"/>
    </source>
</evidence>
<evidence type="ECO:0000313" key="10">
    <source>
        <dbReference type="EMBL" id="CAB3263117.1"/>
    </source>
</evidence>
<evidence type="ECO:0000259" key="8">
    <source>
        <dbReference type="Pfam" id="PF13359"/>
    </source>
</evidence>
<evidence type="ECO:0000256" key="1">
    <source>
        <dbReference type="ARBA" id="ARBA00001968"/>
    </source>
</evidence>
<keyword evidence="7" id="KW-0539">Nucleus</keyword>
<dbReference type="PANTHER" id="PTHR22930">
    <property type="match status" value="1"/>
</dbReference>
<proteinExistence type="evidence at transcript level"/>
<sequence length="358" mass="41692">MTCFCNQNARLVVAAQRRKRTPNACMFLILHLKTCKSSRSYWVHPILEKRNQLGEYHRLLQEMRLERETNFITCFRMTPAVFDELLNLVAPKIKKVTTNYRKPISEAERLAITLRFLVTGDSYQTIAFSFRTHKSTVSKIIPEVCKAIWKTLQPEHMPTPTKVMWQEIVEDFYKHWNFPNCIGSIDGKHVSLQAPANSDSLYFNYKRTFSIILMALVDANYKFIYVDVGAYGKQSDGNVFSNYSLYKALNADDLNVPESHYLPGTTTSFPLVLIGDEAFPLKEYLMRPFPGKFLNSERRVFNYRLSRARRTVENAFGIMSSKFRVFRRPLAIKPERADEVVKCCTVLHNFLRFHCSYI</sequence>
<dbReference type="AlphaFoldDB" id="A0A6F9DI30"/>
<dbReference type="Pfam" id="PF13359">
    <property type="entry name" value="DDE_Tnp_4"/>
    <property type="match status" value="1"/>
</dbReference>
<evidence type="ECO:0000256" key="4">
    <source>
        <dbReference type="ARBA" id="ARBA00022722"/>
    </source>
</evidence>
<accession>A0A6F9DI30</accession>
<dbReference type="InterPro" id="IPR027806">
    <property type="entry name" value="HARBI1_dom"/>
</dbReference>
<gene>
    <name evidence="10" type="primary">LOC101243083-003</name>
</gene>
<organism evidence="10">
    <name type="scientific">Phallusia mammillata</name>
    <dbReference type="NCBI Taxonomy" id="59560"/>
    <lineage>
        <taxon>Eukaryota</taxon>
        <taxon>Metazoa</taxon>
        <taxon>Chordata</taxon>
        <taxon>Tunicata</taxon>
        <taxon>Ascidiacea</taxon>
        <taxon>Phlebobranchia</taxon>
        <taxon>Ascidiidae</taxon>
        <taxon>Phallusia</taxon>
    </lineage>
</organism>
<comment type="subcellular location">
    <subcellularLocation>
        <location evidence="2">Nucleus</location>
    </subcellularLocation>
</comment>
<feature type="domain" description="DUF8040" evidence="9">
    <location>
        <begin position="58"/>
        <end position="149"/>
    </location>
</feature>
<dbReference type="Pfam" id="PF26138">
    <property type="entry name" value="DUF8040"/>
    <property type="match status" value="1"/>
</dbReference>
<evidence type="ECO:0000256" key="2">
    <source>
        <dbReference type="ARBA" id="ARBA00004123"/>
    </source>
</evidence>
<dbReference type="GO" id="GO:0016787">
    <property type="term" value="F:hydrolase activity"/>
    <property type="evidence" value="ECO:0007669"/>
    <property type="project" value="UniProtKB-KW"/>
</dbReference>
<reference evidence="10" key="1">
    <citation type="submission" date="2020-04" db="EMBL/GenBank/DDBJ databases">
        <authorList>
            <person name="Neveu A P."/>
        </authorList>
    </citation>
    <scope>NUCLEOTIDE SEQUENCE</scope>
    <source>
        <tissue evidence="10">Whole embryo</tissue>
    </source>
</reference>
<keyword evidence="6" id="KW-0378">Hydrolase</keyword>
<evidence type="ECO:0000259" key="9">
    <source>
        <dbReference type="Pfam" id="PF26138"/>
    </source>
</evidence>
<comment type="cofactor">
    <cofactor evidence="1">
        <name>a divalent metal cation</name>
        <dbReference type="ChEBI" id="CHEBI:60240"/>
    </cofactor>
</comment>
<evidence type="ECO:0000256" key="3">
    <source>
        <dbReference type="ARBA" id="ARBA00006958"/>
    </source>
</evidence>
<evidence type="ECO:0000256" key="5">
    <source>
        <dbReference type="ARBA" id="ARBA00022723"/>
    </source>
</evidence>
<dbReference type="EMBL" id="LR787255">
    <property type="protein sequence ID" value="CAB3263117.1"/>
    <property type="molecule type" value="mRNA"/>
</dbReference>
<evidence type="ECO:0000256" key="7">
    <source>
        <dbReference type="ARBA" id="ARBA00023242"/>
    </source>
</evidence>
<dbReference type="PANTHER" id="PTHR22930:SF269">
    <property type="entry name" value="NUCLEASE HARBI1-LIKE PROTEIN"/>
    <property type="match status" value="1"/>
</dbReference>